<evidence type="ECO:0000256" key="3">
    <source>
        <dbReference type="ARBA" id="ARBA00023125"/>
    </source>
</evidence>
<dbReference type="PANTHER" id="PTHR11945:SF534">
    <property type="entry name" value="MYOCYTE-SPECIFIC ENHANCER FACTOR 2"/>
    <property type="match status" value="1"/>
</dbReference>
<keyword evidence="5" id="KW-0539">Nucleus</keyword>
<dbReference type="GO" id="GO:0046983">
    <property type="term" value="F:protein dimerization activity"/>
    <property type="evidence" value="ECO:0007669"/>
    <property type="project" value="InterPro"/>
</dbReference>
<dbReference type="SMART" id="SM00432">
    <property type="entry name" value="MADS"/>
    <property type="match status" value="1"/>
</dbReference>
<gene>
    <name evidence="8" type="ORF">M0R45_016873</name>
</gene>
<dbReference type="PROSITE" id="PS50066">
    <property type="entry name" value="MADS_BOX_2"/>
    <property type="match status" value="1"/>
</dbReference>
<dbReference type="InterPro" id="IPR036879">
    <property type="entry name" value="TF_MADSbox_sf"/>
</dbReference>
<dbReference type="AlphaFoldDB" id="A0AAW1XXE8"/>
<dbReference type="SUPFAM" id="SSF55455">
    <property type="entry name" value="SRF-like"/>
    <property type="match status" value="1"/>
</dbReference>
<evidence type="ECO:0000256" key="5">
    <source>
        <dbReference type="ARBA" id="ARBA00023242"/>
    </source>
</evidence>
<dbReference type="Proteomes" id="UP001457282">
    <property type="component" value="Unassembled WGS sequence"/>
</dbReference>
<keyword evidence="3" id="KW-0238">DNA-binding</keyword>
<dbReference type="EMBL" id="JBEDUW010000003">
    <property type="protein sequence ID" value="KAK9940202.1"/>
    <property type="molecule type" value="Genomic_DNA"/>
</dbReference>
<comment type="subcellular location">
    <subcellularLocation>
        <location evidence="1">Nucleus</location>
    </subcellularLocation>
</comment>
<dbReference type="GO" id="GO:0000978">
    <property type="term" value="F:RNA polymerase II cis-regulatory region sequence-specific DNA binding"/>
    <property type="evidence" value="ECO:0007669"/>
    <property type="project" value="TreeGrafter"/>
</dbReference>
<dbReference type="Gene3D" id="3.40.1810.10">
    <property type="entry name" value="Transcription factor, MADS-box"/>
    <property type="match status" value="1"/>
</dbReference>
<sequence length="376" mass="41068">MGRKRKERTHTLAAEEENRKKEQNRIDVSFSKRRKGLFGKAARLCKDFDDTQIAVLVVSIAGRPYAFGHSSVDEVLNDHCHIRPTTTKSVEGLNLMRQQHQRKKLMGVKEGIEKELRACHTVEGLALLREKYLKLDEEIKERLKICSSEEISFEGGVVDHNKYDIVNVGEGCSLGSGHGSSDYNFLWASSSTHNNCSLGLGHEASDNSLLASTTSNYGVDDGGGLRLNVSIDAEQVCSLGLGYEVGGNSLRDSSTDIRGNSLLASTTSNYDVDYGEGLRLNVGIDAEQGCSLGLGQEVGGNSLRDSTTEIKSVGFDVSALAWVCAYNSGDLDTVVSSSDFAQSNTNTNKGYYSSLMEEADDDSDLYSYQDLCNFQF</sequence>
<dbReference type="GO" id="GO:0045893">
    <property type="term" value="P:positive regulation of DNA-templated transcription"/>
    <property type="evidence" value="ECO:0007669"/>
    <property type="project" value="UniProtKB-ARBA"/>
</dbReference>
<feature type="region of interest" description="Disordered" evidence="6">
    <location>
        <begin position="1"/>
        <end position="23"/>
    </location>
</feature>
<evidence type="ECO:0000256" key="6">
    <source>
        <dbReference type="SAM" id="MobiDB-lite"/>
    </source>
</evidence>
<evidence type="ECO:0000256" key="4">
    <source>
        <dbReference type="ARBA" id="ARBA00023163"/>
    </source>
</evidence>
<dbReference type="GO" id="GO:0000981">
    <property type="term" value="F:DNA-binding transcription factor activity, RNA polymerase II-specific"/>
    <property type="evidence" value="ECO:0007669"/>
    <property type="project" value="TreeGrafter"/>
</dbReference>
<proteinExistence type="predicted"/>
<accession>A0AAW1XXE8</accession>
<dbReference type="Pfam" id="PF00319">
    <property type="entry name" value="SRF-TF"/>
    <property type="match status" value="1"/>
</dbReference>
<evidence type="ECO:0000313" key="8">
    <source>
        <dbReference type="EMBL" id="KAK9940202.1"/>
    </source>
</evidence>
<feature type="domain" description="MADS-box" evidence="7">
    <location>
        <begin position="16"/>
        <end position="71"/>
    </location>
</feature>
<dbReference type="InterPro" id="IPR002100">
    <property type="entry name" value="TF_MADSbox"/>
</dbReference>
<organism evidence="8 9">
    <name type="scientific">Rubus argutus</name>
    <name type="common">Southern blackberry</name>
    <dbReference type="NCBI Taxonomy" id="59490"/>
    <lineage>
        <taxon>Eukaryota</taxon>
        <taxon>Viridiplantae</taxon>
        <taxon>Streptophyta</taxon>
        <taxon>Embryophyta</taxon>
        <taxon>Tracheophyta</taxon>
        <taxon>Spermatophyta</taxon>
        <taxon>Magnoliopsida</taxon>
        <taxon>eudicotyledons</taxon>
        <taxon>Gunneridae</taxon>
        <taxon>Pentapetalae</taxon>
        <taxon>rosids</taxon>
        <taxon>fabids</taxon>
        <taxon>Rosales</taxon>
        <taxon>Rosaceae</taxon>
        <taxon>Rosoideae</taxon>
        <taxon>Rosoideae incertae sedis</taxon>
        <taxon>Rubus</taxon>
    </lineage>
</organism>
<name>A0AAW1XXE8_RUBAR</name>
<evidence type="ECO:0000256" key="1">
    <source>
        <dbReference type="ARBA" id="ARBA00004123"/>
    </source>
</evidence>
<evidence type="ECO:0000259" key="7">
    <source>
        <dbReference type="PROSITE" id="PS50066"/>
    </source>
</evidence>
<keyword evidence="4" id="KW-0804">Transcription</keyword>
<dbReference type="GO" id="GO:0005634">
    <property type="term" value="C:nucleus"/>
    <property type="evidence" value="ECO:0007669"/>
    <property type="project" value="UniProtKB-SubCell"/>
</dbReference>
<evidence type="ECO:0000256" key="2">
    <source>
        <dbReference type="ARBA" id="ARBA00023015"/>
    </source>
</evidence>
<reference evidence="8 9" key="1">
    <citation type="journal article" date="2023" name="G3 (Bethesda)">
        <title>A chromosome-length genome assembly and annotation of blackberry (Rubus argutus, cv. 'Hillquist').</title>
        <authorList>
            <person name="Bruna T."/>
            <person name="Aryal R."/>
            <person name="Dudchenko O."/>
            <person name="Sargent D.J."/>
            <person name="Mead D."/>
            <person name="Buti M."/>
            <person name="Cavallini A."/>
            <person name="Hytonen T."/>
            <person name="Andres J."/>
            <person name="Pham M."/>
            <person name="Weisz D."/>
            <person name="Mascagni F."/>
            <person name="Usai G."/>
            <person name="Natali L."/>
            <person name="Bassil N."/>
            <person name="Fernandez G.E."/>
            <person name="Lomsadze A."/>
            <person name="Armour M."/>
            <person name="Olukolu B."/>
            <person name="Poorten T."/>
            <person name="Britton C."/>
            <person name="Davik J."/>
            <person name="Ashrafi H."/>
            <person name="Aiden E.L."/>
            <person name="Borodovsky M."/>
            <person name="Worthington M."/>
        </authorList>
    </citation>
    <scope>NUCLEOTIDE SEQUENCE [LARGE SCALE GENOMIC DNA]</scope>
    <source>
        <strain evidence="8">PI 553951</strain>
    </source>
</reference>
<comment type="caution">
    <text evidence="8">The sequence shown here is derived from an EMBL/GenBank/DDBJ whole genome shotgun (WGS) entry which is preliminary data.</text>
</comment>
<keyword evidence="2" id="KW-0805">Transcription regulation</keyword>
<evidence type="ECO:0000313" key="9">
    <source>
        <dbReference type="Proteomes" id="UP001457282"/>
    </source>
</evidence>
<dbReference type="PANTHER" id="PTHR11945">
    <property type="entry name" value="MADS BOX PROTEIN"/>
    <property type="match status" value="1"/>
</dbReference>
<keyword evidence="9" id="KW-1185">Reference proteome</keyword>
<protein>
    <recommendedName>
        <fullName evidence="7">MADS-box domain-containing protein</fullName>
    </recommendedName>
</protein>